<dbReference type="RefSeq" id="WP_166518447.1">
    <property type="nucleotide sequence ID" value="NZ_JAAABJ010000158.1"/>
</dbReference>
<dbReference type="GO" id="GO:0016787">
    <property type="term" value="F:hydrolase activity"/>
    <property type="evidence" value="ECO:0007669"/>
    <property type="project" value="UniProtKB-KW"/>
</dbReference>
<evidence type="ECO:0000313" key="3">
    <source>
        <dbReference type="EMBL" id="NAW50070.1"/>
    </source>
</evidence>
<dbReference type="Pfam" id="PF00561">
    <property type="entry name" value="Abhydrolase_1"/>
    <property type="match status" value="1"/>
</dbReference>
<feature type="domain" description="AB hydrolase-1" evidence="2">
    <location>
        <begin position="38"/>
        <end position="150"/>
    </location>
</feature>
<dbReference type="PANTHER" id="PTHR32268">
    <property type="entry name" value="HOMOSERINE O-ACETYLTRANSFERASE"/>
    <property type="match status" value="1"/>
</dbReference>
<dbReference type="PANTHER" id="PTHR32268:SF11">
    <property type="entry name" value="HOMOSERINE O-ACETYLTRANSFERASE"/>
    <property type="match status" value="1"/>
</dbReference>
<dbReference type="GO" id="GO:0009086">
    <property type="term" value="P:methionine biosynthetic process"/>
    <property type="evidence" value="ECO:0007669"/>
    <property type="project" value="TreeGrafter"/>
</dbReference>
<dbReference type="GO" id="GO:0009092">
    <property type="term" value="P:homoserine metabolic process"/>
    <property type="evidence" value="ECO:0007669"/>
    <property type="project" value="TreeGrafter"/>
</dbReference>
<dbReference type="EMBL" id="JAAABJ010000158">
    <property type="protein sequence ID" value="NAW50070.1"/>
    <property type="molecule type" value="Genomic_DNA"/>
</dbReference>
<organism evidence="3 4">
    <name type="scientific">Elizabethkingia argenteiflava</name>
    <dbReference type="NCBI Taxonomy" id="2681556"/>
    <lineage>
        <taxon>Bacteria</taxon>
        <taxon>Pseudomonadati</taxon>
        <taxon>Bacteroidota</taxon>
        <taxon>Flavobacteriia</taxon>
        <taxon>Flavobacteriales</taxon>
        <taxon>Weeksellaceae</taxon>
        <taxon>Elizabethkingia</taxon>
    </lineage>
</organism>
<accession>A0A845PVD7</accession>
<dbReference type="Gene3D" id="3.40.50.1820">
    <property type="entry name" value="alpha/beta hydrolase"/>
    <property type="match status" value="1"/>
</dbReference>
<keyword evidence="1" id="KW-0808">Transferase</keyword>
<evidence type="ECO:0000256" key="1">
    <source>
        <dbReference type="ARBA" id="ARBA00022679"/>
    </source>
</evidence>
<dbReference type="AlphaFoldDB" id="A0A845PVD7"/>
<sequence>MKDFLHTLSIENFTTQSGKIYHIPLSYEVFGCPLYSAPIVLVNHALTGNSTVTGEKGWWRKAIGEDKSINTHKYTVLAFNIPGNAYDGFFIDRPKDFVTRDIARLFLLGLECLDIKKVFALIGSSLGGAIGWEMLGLKNDLAENFIPIATDWKTSDWLYAQCLVQDFLLRQSDKPLQKARIHAMLCYRSPQSLNQRFKNEKIQEKKELRKSEAWLNFHGESLHQRFTLSSYKMMNQLLSTIESEARQDNPYDDLSQIKAGIFIVSVDSDLFFPISEDRKTYVELKKRKENVSHFIIHSIHGHDAFLIEYEQLNKILHKIFKK</sequence>
<dbReference type="Proteomes" id="UP000553459">
    <property type="component" value="Unassembled WGS sequence"/>
</dbReference>
<reference evidence="3 4" key="1">
    <citation type="submission" date="2019-11" db="EMBL/GenBank/DDBJ databases">
        <title>Characterization of Elizabethkingia argenteiflava sp. nov., isolated from inner surface of Soybean Pods.</title>
        <authorList>
            <person name="Mo S."/>
        </authorList>
    </citation>
    <scope>NUCLEOTIDE SEQUENCE [LARGE SCALE GENOMIC DNA]</scope>
    <source>
        <strain evidence="3 4">YB22</strain>
    </source>
</reference>
<dbReference type="InterPro" id="IPR029058">
    <property type="entry name" value="AB_hydrolase_fold"/>
</dbReference>
<keyword evidence="3" id="KW-0378">Hydrolase</keyword>
<keyword evidence="4" id="KW-1185">Reference proteome</keyword>
<dbReference type="SUPFAM" id="SSF53474">
    <property type="entry name" value="alpha/beta-Hydrolases"/>
    <property type="match status" value="1"/>
</dbReference>
<protein>
    <submittedName>
        <fullName evidence="3">Alpha/beta fold hydrolase</fullName>
    </submittedName>
</protein>
<gene>
    <name evidence="3" type="ORF">GNY06_01225</name>
</gene>
<name>A0A845PVD7_9FLAO</name>
<dbReference type="InterPro" id="IPR000073">
    <property type="entry name" value="AB_hydrolase_1"/>
</dbReference>
<dbReference type="InterPro" id="IPR008220">
    <property type="entry name" value="HAT_MetX-like"/>
</dbReference>
<dbReference type="GO" id="GO:0004414">
    <property type="term" value="F:homoserine O-acetyltransferase activity"/>
    <property type="evidence" value="ECO:0007669"/>
    <property type="project" value="TreeGrafter"/>
</dbReference>
<evidence type="ECO:0000259" key="2">
    <source>
        <dbReference type="Pfam" id="PF00561"/>
    </source>
</evidence>
<proteinExistence type="predicted"/>
<comment type="caution">
    <text evidence="3">The sequence shown here is derived from an EMBL/GenBank/DDBJ whole genome shotgun (WGS) entry which is preliminary data.</text>
</comment>
<evidence type="ECO:0000313" key="4">
    <source>
        <dbReference type="Proteomes" id="UP000553459"/>
    </source>
</evidence>